<gene>
    <name evidence="5" type="ORF">C8D99_103107</name>
</gene>
<dbReference type="GO" id="GO:0003743">
    <property type="term" value="F:translation initiation factor activity"/>
    <property type="evidence" value="ECO:0007669"/>
    <property type="project" value="UniProtKB-KW"/>
</dbReference>
<dbReference type="OrthoDB" id="9792915at2"/>
<keyword evidence="1" id="KW-0810">Translation regulation</keyword>
<dbReference type="EMBL" id="SORI01000003">
    <property type="protein sequence ID" value="TDY62887.1"/>
    <property type="molecule type" value="Genomic_DNA"/>
</dbReference>
<evidence type="ECO:0000256" key="1">
    <source>
        <dbReference type="ARBA" id="ARBA00022845"/>
    </source>
</evidence>
<dbReference type="Proteomes" id="UP000295066">
    <property type="component" value="Unassembled WGS sequence"/>
</dbReference>
<dbReference type="InterPro" id="IPR036877">
    <property type="entry name" value="SUI1_dom_sf"/>
</dbReference>
<keyword evidence="2" id="KW-0648">Protein biosynthesis</keyword>
<dbReference type="GO" id="GO:0006417">
    <property type="term" value="P:regulation of translation"/>
    <property type="evidence" value="ECO:0007669"/>
    <property type="project" value="UniProtKB-KW"/>
</dbReference>
<proteinExistence type="predicted"/>
<keyword evidence="5" id="KW-0396">Initiation factor</keyword>
<evidence type="ECO:0000256" key="3">
    <source>
        <dbReference type="SAM" id="MobiDB-lite"/>
    </source>
</evidence>
<accession>A0A4R8MET0</accession>
<dbReference type="RefSeq" id="WP_133956498.1">
    <property type="nucleotide sequence ID" value="NZ_SORI01000003.1"/>
</dbReference>
<reference evidence="5 6" key="1">
    <citation type="submission" date="2019-03" db="EMBL/GenBank/DDBJ databases">
        <title>Genomic Encyclopedia of Type Strains, Phase IV (KMG-IV): sequencing the most valuable type-strain genomes for metagenomic binning, comparative biology and taxonomic classification.</title>
        <authorList>
            <person name="Goeker M."/>
        </authorList>
    </citation>
    <scope>NUCLEOTIDE SEQUENCE [LARGE SCALE GENOMIC DNA]</scope>
    <source>
        <strain evidence="5 6">DSM 25964</strain>
    </source>
</reference>
<dbReference type="Gene3D" id="3.30.780.10">
    <property type="entry name" value="SUI1-like domain"/>
    <property type="match status" value="1"/>
</dbReference>
<name>A0A4R8MET0_9BACT</name>
<dbReference type="InterPro" id="IPR005872">
    <property type="entry name" value="SUI1_arc_bac"/>
</dbReference>
<evidence type="ECO:0000259" key="4">
    <source>
        <dbReference type="PROSITE" id="PS50296"/>
    </source>
</evidence>
<dbReference type="SUPFAM" id="SSF55159">
    <property type="entry name" value="eIF1-like"/>
    <property type="match status" value="1"/>
</dbReference>
<dbReference type="CDD" id="cd11567">
    <property type="entry name" value="YciH_like"/>
    <property type="match status" value="1"/>
</dbReference>
<organism evidence="5 6">
    <name type="scientific">Aminivibrio pyruvatiphilus</name>
    <dbReference type="NCBI Taxonomy" id="1005740"/>
    <lineage>
        <taxon>Bacteria</taxon>
        <taxon>Thermotogati</taxon>
        <taxon>Synergistota</taxon>
        <taxon>Synergistia</taxon>
        <taxon>Synergistales</taxon>
        <taxon>Aminobacteriaceae</taxon>
        <taxon>Aminivibrio</taxon>
    </lineage>
</organism>
<dbReference type="InterPro" id="IPR001950">
    <property type="entry name" value="SUI1"/>
</dbReference>
<sequence>MAGKGKKERISVEADASPLGISLGTLLGKETPPEEPPPEKARPDAPPSSGEGNLPGRAVLSRETKGRGGKTVTRISFRDGTPRDTAALSKSLRTAMGCGGTVEGDDILLQGDQADRASAWLSAKGVRTRRGN</sequence>
<evidence type="ECO:0000313" key="5">
    <source>
        <dbReference type="EMBL" id="TDY62887.1"/>
    </source>
</evidence>
<dbReference type="Pfam" id="PF01253">
    <property type="entry name" value="SUI1"/>
    <property type="match status" value="1"/>
</dbReference>
<protein>
    <submittedName>
        <fullName evidence="5">Translation initiation factor 1</fullName>
    </submittedName>
</protein>
<feature type="domain" description="SUI1" evidence="4">
    <location>
        <begin position="59"/>
        <end position="125"/>
    </location>
</feature>
<evidence type="ECO:0000256" key="2">
    <source>
        <dbReference type="ARBA" id="ARBA00022917"/>
    </source>
</evidence>
<evidence type="ECO:0000313" key="6">
    <source>
        <dbReference type="Proteomes" id="UP000295066"/>
    </source>
</evidence>
<keyword evidence="6" id="KW-1185">Reference proteome</keyword>
<feature type="region of interest" description="Disordered" evidence="3">
    <location>
        <begin position="1"/>
        <end position="83"/>
    </location>
</feature>
<dbReference type="PROSITE" id="PS50296">
    <property type="entry name" value="SUI1"/>
    <property type="match status" value="1"/>
</dbReference>
<comment type="caution">
    <text evidence="5">The sequence shown here is derived from an EMBL/GenBank/DDBJ whole genome shotgun (WGS) entry which is preliminary data.</text>
</comment>
<dbReference type="AlphaFoldDB" id="A0A4R8MET0"/>